<organism evidence="1 2">
    <name type="scientific">Aristaeella lactis</name>
    <dbReference type="NCBI Taxonomy" id="3046383"/>
    <lineage>
        <taxon>Bacteria</taxon>
        <taxon>Bacillati</taxon>
        <taxon>Bacillota</taxon>
        <taxon>Clostridia</taxon>
        <taxon>Eubacteriales</taxon>
        <taxon>Aristaeellaceae</taxon>
        <taxon>Aristaeella</taxon>
    </lineage>
</organism>
<protein>
    <submittedName>
        <fullName evidence="1">Riboflavin kinase / FMN adenylyltransferase</fullName>
    </submittedName>
</protein>
<comment type="caution">
    <text evidence="1">The sequence shown here is derived from an EMBL/GenBank/DDBJ whole genome shotgun (WGS) entry which is preliminary data.</text>
</comment>
<dbReference type="Proteomes" id="UP000192328">
    <property type="component" value="Unassembled WGS sequence"/>
</dbReference>
<gene>
    <name evidence="1" type="ORF">SAMN06297397_0408</name>
</gene>
<accession>A0AC61PI20</accession>
<sequence>MRVIQKPQNAGERVVALGTFDGVHRGHRALLLTAKQLADELNVPLRVCTFNRHPLEILRPDNPPVMLSTIPEKASQLFSAGVDETELIPFDRSVADLEPEQFLERMHSMITVRGIVAGWNYSFGKNGRGNADLLREDGKKHGYKVIIVPPTTLEDGTVISSSLVRRSLQDGDMQKVSELLGYTYSLTGTVAQGKHQGHKLGFPTANIEPWKRKALPKFGVYTGMLETDTEMLPAVVNIGIQPTIPSGKVTVEAHILTESPELYGQKVRLSLLKMLRSEKRFDSVEELTRQIEQDREEALRLFHMA</sequence>
<evidence type="ECO:0000313" key="2">
    <source>
        <dbReference type="Proteomes" id="UP000192328"/>
    </source>
</evidence>
<keyword evidence="1" id="KW-0418">Kinase</keyword>
<reference evidence="1" key="1">
    <citation type="submission" date="2017-04" db="EMBL/GenBank/DDBJ databases">
        <authorList>
            <person name="Varghese N."/>
            <person name="Submissions S."/>
        </authorList>
    </citation>
    <scope>NUCLEOTIDE SEQUENCE</scope>
    <source>
        <strain evidence="1">WTE2008</strain>
    </source>
</reference>
<keyword evidence="1" id="KW-0548">Nucleotidyltransferase</keyword>
<keyword evidence="1" id="KW-0808">Transferase</keyword>
<name>A0AC61PI20_9FIRM</name>
<evidence type="ECO:0000313" key="1">
    <source>
        <dbReference type="EMBL" id="SMC37809.1"/>
    </source>
</evidence>
<keyword evidence="2" id="KW-1185">Reference proteome</keyword>
<dbReference type="EMBL" id="FWXZ01000001">
    <property type="protein sequence ID" value="SMC37809.1"/>
    <property type="molecule type" value="Genomic_DNA"/>
</dbReference>
<proteinExistence type="predicted"/>